<feature type="compositionally biased region" description="Gly residues" evidence="9">
    <location>
        <begin position="178"/>
        <end position="187"/>
    </location>
</feature>
<keyword evidence="13" id="KW-1185">Reference proteome</keyword>
<feature type="domain" description="RING-type" evidence="11">
    <location>
        <begin position="2758"/>
        <end position="2996"/>
    </location>
</feature>
<dbReference type="InterPro" id="IPR047542">
    <property type="entry name" value="Rcat_RBR_RNF31-like"/>
</dbReference>
<feature type="region of interest" description="Disordered" evidence="9">
    <location>
        <begin position="1285"/>
        <end position="1305"/>
    </location>
</feature>
<feature type="compositionally biased region" description="Low complexity" evidence="9">
    <location>
        <begin position="2312"/>
        <end position="2330"/>
    </location>
</feature>
<feature type="compositionally biased region" description="Low complexity" evidence="9">
    <location>
        <begin position="2006"/>
        <end position="2017"/>
    </location>
</feature>
<evidence type="ECO:0000256" key="7">
    <source>
        <dbReference type="ARBA" id="ARBA00022833"/>
    </source>
</evidence>
<feature type="compositionally biased region" description="Low complexity" evidence="9">
    <location>
        <begin position="2415"/>
        <end position="2425"/>
    </location>
</feature>
<dbReference type="GO" id="GO:0036435">
    <property type="term" value="F:K48-linked polyubiquitin modification-dependent protein binding"/>
    <property type="evidence" value="ECO:0007669"/>
    <property type="project" value="TreeGrafter"/>
</dbReference>
<dbReference type="PROSITE" id="PS50089">
    <property type="entry name" value="ZF_RING_2"/>
    <property type="match status" value="1"/>
</dbReference>
<dbReference type="CDD" id="cd16631">
    <property type="entry name" value="mRING-HC-C4C4_RBR_HOIP"/>
    <property type="match status" value="1"/>
</dbReference>
<dbReference type="PANTHER" id="PTHR16004">
    <property type="entry name" value="RING FINGER PROTEIN 31-RELATED"/>
    <property type="match status" value="1"/>
</dbReference>
<feature type="compositionally biased region" description="Low complexity" evidence="9">
    <location>
        <begin position="329"/>
        <end position="342"/>
    </location>
</feature>
<dbReference type="SMART" id="SM00647">
    <property type="entry name" value="IBR"/>
    <property type="match status" value="2"/>
</dbReference>
<keyword evidence="7" id="KW-0862">Zinc</keyword>
<feature type="region of interest" description="Disordered" evidence="9">
    <location>
        <begin position="491"/>
        <end position="738"/>
    </location>
</feature>
<feature type="compositionally biased region" description="Polar residues" evidence="9">
    <location>
        <begin position="2442"/>
        <end position="2465"/>
    </location>
</feature>
<dbReference type="OrthoDB" id="9978677at2759"/>
<feature type="compositionally biased region" description="Polar residues" evidence="9">
    <location>
        <begin position="1706"/>
        <end position="1725"/>
    </location>
</feature>
<organism evidence="12 13">
    <name type="scientific">Hermetia illucens</name>
    <name type="common">Black soldier fly</name>
    <dbReference type="NCBI Taxonomy" id="343691"/>
    <lineage>
        <taxon>Eukaryota</taxon>
        <taxon>Metazoa</taxon>
        <taxon>Ecdysozoa</taxon>
        <taxon>Arthropoda</taxon>
        <taxon>Hexapoda</taxon>
        <taxon>Insecta</taxon>
        <taxon>Pterygota</taxon>
        <taxon>Neoptera</taxon>
        <taxon>Endopterygota</taxon>
        <taxon>Diptera</taxon>
        <taxon>Brachycera</taxon>
        <taxon>Stratiomyomorpha</taxon>
        <taxon>Stratiomyidae</taxon>
        <taxon>Hermetiinae</taxon>
        <taxon>Hermetia</taxon>
    </lineage>
</organism>
<evidence type="ECO:0000313" key="12">
    <source>
        <dbReference type="EMBL" id="CAD7086403.1"/>
    </source>
</evidence>
<feature type="compositionally biased region" description="Polar residues" evidence="9">
    <location>
        <begin position="899"/>
        <end position="917"/>
    </location>
</feature>
<feature type="compositionally biased region" description="Low complexity" evidence="9">
    <location>
        <begin position="2379"/>
        <end position="2389"/>
    </location>
</feature>
<feature type="region of interest" description="Disordered" evidence="9">
    <location>
        <begin position="285"/>
        <end position="354"/>
    </location>
</feature>
<feature type="compositionally biased region" description="Polar residues" evidence="9">
    <location>
        <begin position="550"/>
        <end position="569"/>
    </location>
</feature>
<dbReference type="InterPro" id="IPR041031">
    <property type="entry name" value="RNF31_C"/>
</dbReference>
<dbReference type="InterPro" id="IPR002867">
    <property type="entry name" value="IBR_dom"/>
</dbReference>
<feature type="compositionally biased region" description="Polar residues" evidence="9">
    <location>
        <begin position="1"/>
        <end position="14"/>
    </location>
</feature>
<feature type="compositionally biased region" description="Basic and acidic residues" evidence="9">
    <location>
        <begin position="2401"/>
        <end position="2410"/>
    </location>
</feature>
<keyword evidence="6" id="KW-0833">Ubl conjugation pathway</keyword>
<feature type="compositionally biased region" description="Polar residues" evidence="9">
    <location>
        <begin position="1911"/>
        <end position="1929"/>
    </location>
</feature>
<dbReference type="Gene3D" id="6.10.140.1100">
    <property type="match status" value="1"/>
</dbReference>
<dbReference type="Pfam" id="PF18091">
    <property type="entry name" value="E3_UbLigase_RBR"/>
    <property type="match status" value="1"/>
</dbReference>
<feature type="compositionally biased region" description="Polar residues" evidence="9">
    <location>
        <begin position="1531"/>
        <end position="1553"/>
    </location>
</feature>
<dbReference type="Gene3D" id="1.10.8.10">
    <property type="entry name" value="DNA helicase RuvA subunit, C-terminal domain"/>
    <property type="match status" value="1"/>
</dbReference>
<dbReference type="InterPro" id="IPR044066">
    <property type="entry name" value="TRIAD_supradom"/>
</dbReference>
<evidence type="ECO:0000256" key="9">
    <source>
        <dbReference type="SAM" id="MobiDB-lite"/>
    </source>
</evidence>
<dbReference type="GO" id="GO:0070530">
    <property type="term" value="F:K63-linked polyubiquitin modification-dependent protein binding"/>
    <property type="evidence" value="ECO:0007669"/>
    <property type="project" value="TreeGrafter"/>
</dbReference>
<evidence type="ECO:0000256" key="5">
    <source>
        <dbReference type="ARBA" id="ARBA00022771"/>
    </source>
</evidence>
<dbReference type="Pfam" id="PF22191">
    <property type="entry name" value="IBR_1"/>
    <property type="match status" value="1"/>
</dbReference>
<dbReference type="GO" id="GO:0008270">
    <property type="term" value="F:zinc ion binding"/>
    <property type="evidence" value="ECO:0007669"/>
    <property type="project" value="UniProtKB-KW"/>
</dbReference>
<feature type="compositionally biased region" description="Polar residues" evidence="9">
    <location>
        <begin position="926"/>
        <end position="937"/>
    </location>
</feature>
<dbReference type="SMART" id="SM00547">
    <property type="entry name" value="ZnF_RBZ"/>
    <property type="match status" value="1"/>
</dbReference>
<dbReference type="InterPro" id="IPR032065">
    <property type="entry name" value="RNF31-UBA"/>
</dbReference>
<dbReference type="Gene3D" id="3.30.40.10">
    <property type="entry name" value="Zinc/RING finger domain, C3HC4 (zinc finger)"/>
    <property type="match status" value="1"/>
</dbReference>
<feature type="compositionally biased region" description="Low complexity" evidence="9">
    <location>
        <begin position="1665"/>
        <end position="1677"/>
    </location>
</feature>
<reference evidence="12 13" key="1">
    <citation type="submission" date="2020-11" db="EMBL/GenBank/DDBJ databases">
        <authorList>
            <person name="Wallbank WR R."/>
            <person name="Pardo Diaz C."/>
            <person name="Kozak K."/>
            <person name="Martin S."/>
            <person name="Jiggins C."/>
            <person name="Moest M."/>
            <person name="Warren A I."/>
            <person name="Generalovic N T."/>
            <person name="Byers J.R.P. K."/>
            <person name="Montejo-Kovacevich G."/>
            <person name="Yen C E."/>
        </authorList>
    </citation>
    <scope>NUCLEOTIDE SEQUENCE [LARGE SCALE GENOMIC DNA]</scope>
</reference>
<dbReference type="GO" id="GO:0071797">
    <property type="term" value="C:LUBAC complex"/>
    <property type="evidence" value="ECO:0007669"/>
    <property type="project" value="InterPro"/>
</dbReference>
<evidence type="ECO:0000259" key="10">
    <source>
        <dbReference type="PROSITE" id="PS50089"/>
    </source>
</evidence>
<feature type="compositionally biased region" description="Acidic residues" evidence="9">
    <location>
        <begin position="2158"/>
        <end position="2169"/>
    </location>
</feature>
<feature type="compositionally biased region" description="Polar residues" evidence="9">
    <location>
        <begin position="955"/>
        <end position="967"/>
    </location>
</feature>
<dbReference type="InParanoid" id="A0A7R8USU1"/>
<evidence type="ECO:0000259" key="11">
    <source>
        <dbReference type="PROSITE" id="PS51873"/>
    </source>
</evidence>
<feature type="compositionally biased region" description="Polar residues" evidence="9">
    <location>
        <begin position="2018"/>
        <end position="2044"/>
    </location>
</feature>
<dbReference type="Proteomes" id="UP000594454">
    <property type="component" value="Chromosome 3"/>
</dbReference>
<feature type="compositionally biased region" description="Basic and acidic residues" evidence="9">
    <location>
        <begin position="285"/>
        <end position="301"/>
    </location>
</feature>
<feature type="compositionally biased region" description="Polar residues" evidence="9">
    <location>
        <begin position="1563"/>
        <end position="1591"/>
    </location>
</feature>
<gene>
    <name evidence="12" type="ORF">HERILL_LOCUS9180</name>
</gene>
<dbReference type="GO" id="GO:0061630">
    <property type="term" value="F:ubiquitin protein ligase activity"/>
    <property type="evidence" value="ECO:0007669"/>
    <property type="project" value="TreeGrafter"/>
</dbReference>
<evidence type="ECO:0000256" key="3">
    <source>
        <dbReference type="ARBA" id="ARBA00022723"/>
    </source>
</evidence>
<protein>
    <recommendedName>
        <fullName evidence="14">RBR-type E3 ubiquitin transferase</fullName>
    </recommendedName>
</protein>
<keyword evidence="3" id="KW-0479">Metal-binding</keyword>
<feature type="compositionally biased region" description="Polar residues" evidence="9">
    <location>
        <begin position="1753"/>
        <end position="1787"/>
    </location>
</feature>
<dbReference type="CDD" id="cd20351">
    <property type="entry name" value="Rcat_RBR_HOIP"/>
    <property type="match status" value="1"/>
</dbReference>
<evidence type="ECO:0008006" key="14">
    <source>
        <dbReference type="Google" id="ProtNLM"/>
    </source>
</evidence>
<feature type="region of interest" description="Disordered" evidence="9">
    <location>
        <begin position="2065"/>
        <end position="2592"/>
    </location>
</feature>
<proteinExistence type="inferred from homology"/>
<feature type="region of interest" description="Disordered" evidence="9">
    <location>
        <begin position="760"/>
        <end position="827"/>
    </location>
</feature>
<dbReference type="InterPro" id="IPR013083">
    <property type="entry name" value="Znf_RING/FYVE/PHD"/>
</dbReference>
<dbReference type="FunCoup" id="A0A7R8USU1">
    <property type="interactions" value="10"/>
</dbReference>
<evidence type="ECO:0000256" key="4">
    <source>
        <dbReference type="ARBA" id="ARBA00022737"/>
    </source>
</evidence>
<evidence type="ECO:0000256" key="8">
    <source>
        <dbReference type="PROSITE-ProRule" id="PRU00175"/>
    </source>
</evidence>
<feature type="region of interest" description="Disordered" evidence="9">
    <location>
        <begin position="214"/>
        <end position="251"/>
    </location>
</feature>
<feature type="compositionally biased region" description="Basic and acidic residues" evidence="9">
    <location>
        <begin position="856"/>
        <end position="874"/>
    </location>
</feature>
<feature type="compositionally biased region" description="Polar residues" evidence="9">
    <location>
        <begin position="2491"/>
        <end position="2530"/>
    </location>
</feature>
<feature type="region of interest" description="Disordered" evidence="9">
    <location>
        <begin position="1829"/>
        <end position="2047"/>
    </location>
</feature>
<feature type="region of interest" description="Disordered" evidence="9">
    <location>
        <begin position="137"/>
        <end position="202"/>
    </location>
</feature>
<dbReference type="InterPro" id="IPR026254">
    <property type="entry name" value="RNF31-like"/>
</dbReference>
<dbReference type="InterPro" id="IPR047540">
    <property type="entry name" value="BRcat_RBR_RNF31-like"/>
</dbReference>
<feature type="compositionally biased region" description="Polar residues" evidence="9">
    <location>
        <begin position="2646"/>
        <end position="2657"/>
    </location>
</feature>
<dbReference type="InterPro" id="IPR001876">
    <property type="entry name" value="Znf_RanBP2"/>
</dbReference>
<dbReference type="Pfam" id="PF01485">
    <property type="entry name" value="IBR"/>
    <property type="match status" value="1"/>
</dbReference>
<dbReference type="CDD" id="cd20337">
    <property type="entry name" value="BRcat_RBR_HOIP"/>
    <property type="match status" value="1"/>
</dbReference>
<dbReference type="Pfam" id="PF16678">
    <property type="entry name" value="UBA_HOIP"/>
    <property type="match status" value="1"/>
</dbReference>
<feature type="compositionally biased region" description="Acidic residues" evidence="9">
    <location>
        <begin position="1873"/>
        <end position="1902"/>
    </location>
</feature>
<feature type="region of interest" description="Disordered" evidence="9">
    <location>
        <begin position="846"/>
        <end position="983"/>
    </location>
</feature>
<feature type="region of interest" description="Disordered" evidence="9">
    <location>
        <begin position="1629"/>
        <end position="1814"/>
    </location>
</feature>
<feature type="compositionally biased region" description="Polar residues" evidence="9">
    <location>
        <begin position="780"/>
        <end position="805"/>
    </location>
</feature>
<feature type="compositionally biased region" description="Polar residues" evidence="9">
    <location>
        <begin position="2331"/>
        <end position="2378"/>
    </location>
</feature>
<keyword evidence="4" id="KW-0677">Repeat</keyword>
<evidence type="ECO:0000256" key="6">
    <source>
        <dbReference type="ARBA" id="ARBA00022786"/>
    </source>
</evidence>
<dbReference type="CDD" id="cd19815">
    <property type="entry name" value="Bbox1_HOIP"/>
    <property type="match status" value="1"/>
</dbReference>
<feature type="compositionally biased region" description="Polar residues" evidence="9">
    <location>
        <begin position="1629"/>
        <end position="1660"/>
    </location>
</feature>
<feature type="compositionally biased region" description="Basic and acidic residues" evidence="9">
    <location>
        <begin position="621"/>
        <end position="630"/>
    </location>
</feature>
<dbReference type="PROSITE" id="PS51873">
    <property type="entry name" value="TRIAD"/>
    <property type="match status" value="1"/>
</dbReference>
<sequence length="3203" mass="355791">MSNLNGLPRTTSPKLKSGRSMPQWMTETHDRIGPKPPAAPPQSNDAPPALPPKKSQLEPDYEVIEFNSQYTNAAPRPKTPDVKRIDGIKCTLCGSNSAYVKCEECPQQYFCASCDDMFHRHPKRQTHSRKAIEKIQTVKPPLPPKSDSHLANPPVPPPRRNKKGMPSPMPVRKEQMMGGMGGGGGSIGPVSLHHRAPSPSSSLADRMANFRRMAPNHTNRPLPDTPANQEPFRQTASPRSTTPNSMRSTAFDSIQRPPSIALEKIKSKAHATLDRMALLQQRYRQHQENMRNGKVGDDSVGRRLSNASNFNESQLHLSSDQWSGPPSPTRNRSSSISSGLNLAQPHNNFDASHFHFPHQHQMDTRQQMNPQMRSMSTSVFNLNQVGGQRYPGGWSPAQQMNQAQSMAQLNCQTCQPGWNQSGGDPWAEGMRMNSFNGSNMSLNLPPSGYFPNQHPMHGPPPTWANNWGPPPMYPYPMAPMMNPAMMPPVYPPRSRAHSRATSRAGSPALSIKSRKSTKSTRSKRNSYAEHEATDDEDSEDDHRSLRSGKSGMTNTSRRQRKVSSTSQSYDMEDESEGFSHSKQRTAQRSRRDSRDSRAGSTGKPLHNDWLPGRRISSANSHQDRLPRKTASDSPMTQDSESEPGTRAIVQAKIQEKMSKQNQVSSPAQSKAAQSSSYDEEEPPTPLRNKEPSPEPEPAVVISSPREPEPREEVPNNEEDIQYIDDAPPGPPPEAPDYDWECEFCTFLNEANTRICSICCKTPTQQPSKPTVPENPPATQQPPKHEPPSQQDAVTTITKKASSMKISASEEDSEDPRGTKNKKKGHQNMSLEDIWATIENDINDAAYATNKDNPPLNRHEKQSSNRYRDQDDDRMSVTSHKVSTACGPSPPREVKRKVSTAVSTGTSPPPQSISTQTYEPLPLQLDSEGSSYRSQPRSYSIAAPGVLPRKNEARTMSRQSLISDSQSLPPTPPRHDMSPFSTSQNKYNQNAGQLDAETLAYLDRSLQYFKDLQFNQKSDRYRSHSDLRKEDLYSHQQKSSIADYLNLQKNYNEPQFDSYVSRRKDSTTNLRSSEMELALLLREAEHYKYTAEELQAALKHCGDLHPITWLRENWSKLIQTVQTLATKYGQERKENTIGTISSIEAREALRIHKGNVWHAVTECIEQRQKKYRDIADRGNYSREDIVTALTAHHGNLELALIDLGKSQLKPFLMRIWGPPTGVENESGNPLGLGTEDETTKFEINPSIQEFLNANADSIRLPHLGEQTMKLSPSNFASLTSLSTFSSENKDNFQEPAGSGRSSQYTSNQNLLKDIETLIGNMELNQARQNEDMLKNIENMLGNLLSRQTSRPESADLEFPSLDRIVAKSPIVHSQKTNKSNREDISIKNFVSKHIQDIIPDLVEQVEKELQEDNEDIIEIVQQDPEPSEPPEPPAPPISQDEYIMDVIITPNLKYTSVREASPTVLVEAGNVDEFKYEPTNDVQVVFEENKLEEFKSVTAETLDIHVMKQPVKETPRKKEPIRQPKKGRGGQRKQQTVEGHSVEQLVSPSKSNSEPEPAGLSVQLPDTSNKVTQSQEETKQPISSLNVSNQTADNRKVEIPATSSEVSTTNFVPVQTAVTAEVPTLVAGMNPSQAPIQNVGEQLTSSSSLETKVDSQTSSTEHTVHAPPTSNNAPSSTSIKNSQQGPSAIKDMPIEKSEPKPVGNANDGLTANSKGPSTQGKTNIKTSAKKSKIPVRSRTTSITSPVPPEDKPTKISTATIILQVPQNQATQDQQSPNAEQILTESTQKVAVKPEMQPQAAYEPRPSSVAENTVQQNPNTVEQNIQIIQSDQHQQTIPPLVSPVTSSELVASMDSNQTTSSELKSDPNINSGTNSDEELYSGIEDNEETSEEELYSLPSDNEEIQDSKEVENEANTIGTEPIQMTEQTTLEETPPGETAFEETAPEKAAPVESGPEENAPEMISTTGKEGIIIPEADPPDDIGARSIDSSAEQATPLPPQEEPPLKLSIPSTSTPSSSSGVQNPPNTSASSNEPLTLESPKSQNLSALVEDTQRLIKQMKEEINSDIASFVSDGDGSDYSEGYSDEWTDDDEEDDYFDEELDEEELTEEQEGEEYDEEGDWTGDETINENEEQDETEIQENDITEEVDGAEDIPISQDTVDAELNNDEELIEGNSVSDNQQEAAEALQETNRNEEITPNEPNHNVETSVPNEPISAGEQTQPEPSKSLPEGGDELPSANVQQVRNHEESTENTIQKTDVAEGTLVAVKEPQLVVQETEQPEPIPENSETDQTTNMNLQVNISEVTPLPLSESSAETITAEPTPQPTEATPPTLGQQDSMQKQSWQSQNLELPSQVSQAPNQTNQEVLTEKGTSQSQDTGLSSESSQTTSSSQPPPSEPNTSPKDQEIVHSHTSEVQPSTTNVETTTPENPPLQTHPNPPADAADTQNQSETGANANIEIQLNGNDLNLSEGHPISPDDLSSIPYADQSENEDSAPTTTKTNQISQKQIAPTSASETPQGQSTTSSKTISNQNSKTKAPSKDPAPPAATPIVNVEVVKQKSSTPSTRQSTPKPNKIPVRKTSITGPPPPIRTGSIRAIQQELLNKQAQDLPKISRGVKPSKLVPPKIIGKSVISSVTETISKLIKPQDNKPTTSTKSSQKLPKKKYHETCFSDDYQSSSEDERTQRTRKQSAPGRVFKTYQSLEEPEPKEQIIKRVIEEKLVSNILEAELAAELISMKFQQESAIWAAKECSNLEHAIALLQQECELCTGTYPMNQIVSMLKCTHQCCKECAKNYFTIQITDRSITDCNCPFCKTPELHDPDINEDDILEYFSNLDIFLKNIVDEEVHELFQRKIRDRTLMQDPTFKWCVQCSSGFFARPKQKRLICPDCGSVTCAQCRKPWEKQHEGITCDQFQEWKENNDPEKQAEGVALHLKLHGIDCPKCKFRFSLARGGCMHFTCTQCKYEFCYGCGKPFMMGAKCKVSPYCAKLGLHSHHPRNCLFYLRDKEPHQLQELLKMFNVSYDTEPRDALPITNSDGAKAVIKCPIPLQKEIPTGLVDTVCSGDVQDGHAGLCRNHYIEYLIFLIIDNNIDPIEILSTDDLEIVIKRASKRIPPRPYGMVEGLYRRELLKVRSVKKNRRIQHYVEYLVSEVWKANIDPLPILDLTDCIQELRRRGIPLPERGPWDTDEIYRGMCQKIVKEQIPMT</sequence>
<feature type="region of interest" description="Disordered" evidence="9">
    <location>
        <begin position="2641"/>
        <end position="2691"/>
    </location>
</feature>
<feature type="compositionally biased region" description="Basic residues" evidence="9">
    <location>
        <begin position="512"/>
        <end position="524"/>
    </location>
</feature>
<feature type="compositionally biased region" description="Low complexity" evidence="9">
    <location>
        <begin position="662"/>
        <end position="676"/>
    </location>
</feature>
<dbReference type="GO" id="GO:1990450">
    <property type="term" value="F:linear polyubiquitin binding"/>
    <property type="evidence" value="ECO:0007669"/>
    <property type="project" value="TreeGrafter"/>
</dbReference>
<dbReference type="InterPro" id="IPR047543">
    <property type="entry name" value="Bbox1_RNF31-like"/>
</dbReference>
<dbReference type="GO" id="GO:0097039">
    <property type="term" value="P:protein linear polyubiquitination"/>
    <property type="evidence" value="ECO:0007669"/>
    <property type="project" value="TreeGrafter"/>
</dbReference>
<name>A0A7R8USU1_HERIL</name>
<dbReference type="SUPFAM" id="SSF57850">
    <property type="entry name" value="RING/U-box"/>
    <property type="match status" value="3"/>
</dbReference>
<feature type="compositionally biased region" description="Basic and acidic residues" evidence="9">
    <location>
        <begin position="1505"/>
        <end position="1521"/>
    </location>
</feature>
<feature type="compositionally biased region" description="Polar residues" evidence="9">
    <location>
        <begin position="226"/>
        <end position="251"/>
    </location>
</feature>
<feature type="compositionally biased region" description="Polar residues" evidence="9">
    <location>
        <begin position="2287"/>
        <end position="2301"/>
    </location>
</feature>
<comment type="similarity">
    <text evidence="1">Belongs to the RBR family.</text>
</comment>
<accession>A0A7R8USU1</accession>
<dbReference type="EMBL" id="LR899011">
    <property type="protein sequence ID" value="CAD7086403.1"/>
    <property type="molecule type" value="Genomic_DNA"/>
</dbReference>
<dbReference type="InterPro" id="IPR001841">
    <property type="entry name" value="Znf_RING"/>
</dbReference>
<feature type="region of interest" description="Disordered" evidence="9">
    <location>
        <begin position="1"/>
        <end position="58"/>
    </location>
</feature>
<keyword evidence="2" id="KW-0808">Transferase</keyword>
<feature type="compositionally biased region" description="Polar residues" evidence="9">
    <location>
        <begin position="1829"/>
        <end position="1872"/>
    </location>
</feature>
<feature type="region of interest" description="Disordered" evidence="9">
    <location>
        <begin position="1505"/>
        <end position="1606"/>
    </location>
</feature>
<evidence type="ECO:0000313" key="13">
    <source>
        <dbReference type="Proteomes" id="UP000594454"/>
    </source>
</evidence>
<dbReference type="InterPro" id="IPR047541">
    <property type="entry name" value="RNF31_RBR_mRING-HC-like"/>
</dbReference>
<feature type="compositionally biased region" description="Acidic residues" evidence="9">
    <location>
        <begin position="2073"/>
        <end position="2149"/>
    </location>
</feature>
<evidence type="ECO:0000256" key="2">
    <source>
        <dbReference type="ARBA" id="ARBA00022679"/>
    </source>
</evidence>
<keyword evidence="5 8" id="KW-0863">Zinc-finger</keyword>
<dbReference type="PROSITE" id="PS01358">
    <property type="entry name" value="ZF_RANBP2_1"/>
    <property type="match status" value="1"/>
</dbReference>
<feature type="compositionally biased region" description="Polar residues" evidence="9">
    <location>
        <begin position="2197"/>
        <end position="2208"/>
    </location>
</feature>
<dbReference type="PANTHER" id="PTHR16004:SF2">
    <property type="entry name" value="E3 UBIQUITIN-PROTEIN LIGASE LUBEL"/>
    <property type="match status" value="1"/>
</dbReference>
<feature type="compositionally biased region" description="Polar residues" evidence="9">
    <location>
        <begin position="2556"/>
        <end position="2569"/>
    </location>
</feature>
<feature type="compositionally biased region" description="Polar residues" evidence="9">
    <location>
        <begin position="305"/>
        <end position="322"/>
    </location>
</feature>
<feature type="domain" description="RING-type" evidence="10">
    <location>
        <begin position="2762"/>
        <end position="2811"/>
    </location>
</feature>
<evidence type="ECO:0000256" key="1">
    <source>
        <dbReference type="ARBA" id="ARBA00008278"/>
    </source>
</evidence>